<dbReference type="HOGENOM" id="CLU_020626_11_0_7"/>
<dbReference type="InterPro" id="IPR001584">
    <property type="entry name" value="Integrase_cat-core"/>
</dbReference>
<dbReference type="GO" id="GO:0003676">
    <property type="term" value="F:nucleic acid binding"/>
    <property type="evidence" value="ECO:0007669"/>
    <property type="project" value="InterPro"/>
</dbReference>
<dbReference type="SUPFAM" id="SSF53098">
    <property type="entry name" value="Ribonuclease H-like"/>
    <property type="match status" value="1"/>
</dbReference>
<dbReference type="PROSITE" id="PS50994">
    <property type="entry name" value="INTEGRASE"/>
    <property type="match status" value="1"/>
</dbReference>
<dbReference type="PANTHER" id="PTHR35004:SF8">
    <property type="entry name" value="TRANSPOSASE RV3428C-RELATED"/>
    <property type="match status" value="1"/>
</dbReference>
<dbReference type="KEGG" id="gur:Gura_0559"/>
<dbReference type="InterPro" id="IPR017895">
    <property type="entry name" value="HTH_IS408/IS1162_type"/>
</dbReference>
<organism evidence="4 5">
    <name type="scientific">Geotalea uraniireducens (strain Rf4)</name>
    <name type="common">Geobacter uraniireducens</name>
    <dbReference type="NCBI Taxonomy" id="351605"/>
    <lineage>
        <taxon>Bacteria</taxon>
        <taxon>Pseudomonadati</taxon>
        <taxon>Thermodesulfobacteriota</taxon>
        <taxon>Desulfuromonadia</taxon>
        <taxon>Geobacterales</taxon>
        <taxon>Geobacteraceae</taxon>
        <taxon>Geotalea</taxon>
    </lineage>
</organism>
<dbReference type="NCBIfam" id="NF033546">
    <property type="entry name" value="transpos_IS21"/>
    <property type="match status" value="1"/>
</dbReference>
<name>A5GCD1_GEOUR</name>
<evidence type="ECO:0000313" key="4">
    <source>
        <dbReference type="EMBL" id="ABQ24773.1"/>
    </source>
</evidence>
<dbReference type="PANTHER" id="PTHR35004">
    <property type="entry name" value="TRANSPOSASE RV3428C-RELATED"/>
    <property type="match status" value="1"/>
</dbReference>
<feature type="domain" description="Integrase catalytic" evidence="3">
    <location>
        <begin position="128"/>
        <end position="331"/>
    </location>
</feature>
<dbReference type="InterPro" id="IPR054353">
    <property type="entry name" value="IstA-like_C"/>
</dbReference>
<feature type="domain" description="HTH IS408-type" evidence="2">
    <location>
        <begin position="12"/>
        <end position="92"/>
    </location>
</feature>
<accession>A5GCD1</accession>
<evidence type="ECO:0000259" key="3">
    <source>
        <dbReference type="PROSITE" id="PS50994"/>
    </source>
</evidence>
<dbReference type="OrthoDB" id="9798623at2"/>
<protein>
    <submittedName>
        <fullName evidence="4">Integrase, catalytic region</fullName>
    </submittedName>
</protein>
<dbReference type="AlphaFoldDB" id="A5GCD1"/>
<comment type="similarity">
    <text evidence="1">Belongs to the transposase IS21/IS408/IS1162 family.</text>
</comment>
<dbReference type="STRING" id="351605.Gura_0559"/>
<keyword evidence="5" id="KW-1185">Reference proteome</keyword>
<dbReference type="Pfam" id="PF22483">
    <property type="entry name" value="Mu-transpos_C_2"/>
    <property type="match status" value="1"/>
</dbReference>
<dbReference type="Proteomes" id="UP000006695">
    <property type="component" value="Chromosome"/>
</dbReference>
<dbReference type="EMBL" id="CP000698">
    <property type="protein sequence ID" value="ABQ24773.1"/>
    <property type="molecule type" value="Genomic_DNA"/>
</dbReference>
<evidence type="ECO:0000313" key="5">
    <source>
        <dbReference type="Proteomes" id="UP000006695"/>
    </source>
</evidence>
<gene>
    <name evidence="4" type="ordered locus">Gura_0559</name>
</gene>
<evidence type="ECO:0000256" key="1">
    <source>
        <dbReference type="ARBA" id="ARBA00009277"/>
    </source>
</evidence>
<dbReference type="Gene3D" id="3.30.420.10">
    <property type="entry name" value="Ribonuclease H-like superfamily/Ribonuclease H"/>
    <property type="match status" value="1"/>
</dbReference>
<reference evidence="4 5" key="1">
    <citation type="submission" date="2007-05" db="EMBL/GenBank/DDBJ databases">
        <title>Complete sequence of Geobacter uraniireducens Rf4.</title>
        <authorList>
            <consortium name="US DOE Joint Genome Institute"/>
            <person name="Copeland A."/>
            <person name="Lucas S."/>
            <person name="Lapidus A."/>
            <person name="Barry K."/>
            <person name="Detter J.C."/>
            <person name="Glavina del Rio T."/>
            <person name="Hammon N."/>
            <person name="Israni S."/>
            <person name="Dalin E."/>
            <person name="Tice H."/>
            <person name="Pitluck S."/>
            <person name="Chertkov O."/>
            <person name="Brettin T."/>
            <person name="Bruce D."/>
            <person name="Han C."/>
            <person name="Schmutz J."/>
            <person name="Larimer F."/>
            <person name="Land M."/>
            <person name="Hauser L."/>
            <person name="Kyrpides N."/>
            <person name="Mikhailova N."/>
            <person name="Shelobolina E."/>
            <person name="Aklujkar M."/>
            <person name="Lovley D."/>
            <person name="Richardson P."/>
        </authorList>
    </citation>
    <scope>NUCLEOTIDE SEQUENCE [LARGE SCALE GENOMIC DNA]</scope>
    <source>
        <strain evidence="4 5">Rf4</strain>
    </source>
</reference>
<dbReference type="RefSeq" id="WP_011937498.1">
    <property type="nucleotide sequence ID" value="NC_009483.1"/>
</dbReference>
<dbReference type="InterPro" id="IPR036397">
    <property type="entry name" value="RNaseH_sf"/>
</dbReference>
<dbReference type="PROSITE" id="PS50532">
    <property type="entry name" value="HTH_IS408"/>
    <property type="match status" value="1"/>
</dbReference>
<sequence length="517" mass="58216">MKKGRKKSMRTAREILRLHFEHDLSRRAIARACAVSPTTVGDYLERIKRSGLAWAAISALDDSSLKTRLYTEGRGAPSRKPLPDFDYLRLEMKKKGVTLQLLWEEYRSIHPDGYSRSQFCELYQKHGKRLDPVMRFDHKAGEKLFVDFSGDRPSYVDRETGEVVVPELFVAALGASSRIFAVAVASQQIPDWTMAHIGAFEYFGGVPAVVVPDQLKSGVKTSCKYDPEINPAYAELCAHYGVTVIPARPREPRDKAKVENSVLIAQRRILAALRNRTFFSLAELNDAIAVELEKLNDRPMQGVGKSRNQLFAEIDQPALKALPAQRFLLQDWKKAKVHIDYHVAVQGSFYSVPYTLIGKEVTVCITATMVAILHDGKRVASHARTHKKNVYITLEAHRPPSHQQYLKWTPERMRRWGESIGAQTGAMIEAIIRTAAHPDQAYRRCLGLLRLATRYGDGRLELACDRALKLQAIGYHCVKNILDKGLETADIPKDDEESLPLLHDNVRGSEYFAGGVQ</sequence>
<evidence type="ECO:0000259" key="2">
    <source>
        <dbReference type="PROSITE" id="PS50532"/>
    </source>
</evidence>
<dbReference type="GO" id="GO:0015074">
    <property type="term" value="P:DNA integration"/>
    <property type="evidence" value="ECO:0007669"/>
    <property type="project" value="InterPro"/>
</dbReference>
<dbReference type="InterPro" id="IPR012337">
    <property type="entry name" value="RNaseH-like_sf"/>
</dbReference>
<proteinExistence type="inferred from homology"/>